<keyword evidence="7" id="KW-0378">Hydrolase</keyword>
<gene>
    <name evidence="7" type="ORF">DAEQUDRAFT_660239</name>
</gene>
<dbReference type="InterPro" id="IPR003593">
    <property type="entry name" value="AAA+_ATPase"/>
</dbReference>
<evidence type="ECO:0000256" key="3">
    <source>
        <dbReference type="ARBA" id="ARBA00022840"/>
    </source>
</evidence>
<dbReference type="GO" id="GO:0016887">
    <property type="term" value="F:ATP hydrolysis activity"/>
    <property type="evidence" value="ECO:0007669"/>
    <property type="project" value="InterPro"/>
</dbReference>
<feature type="domain" description="AAA+ ATPase" evidence="6">
    <location>
        <begin position="1912"/>
        <end position="2049"/>
    </location>
</feature>
<dbReference type="Pfam" id="PF00004">
    <property type="entry name" value="AAA"/>
    <property type="match status" value="3"/>
</dbReference>
<dbReference type="GO" id="GO:0005524">
    <property type="term" value="F:ATP binding"/>
    <property type="evidence" value="ECO:0007669"/>
    <property type="project" value="UniProtKB-KW"/>
</dbReference>
<dbReference type="CDD" id="cd06008">
    <property type="entry name" value="NF-X1-zinc-finger"/>
    <property type="match status" value="1"/>
</dbReference>
<dbReference type="PANTHER" id="PTHR43392">
    <property type="entry name" value="AAA-TYPE ATPASE FAMILY PROTEIN / ANKYRIN REPEAT FAMILY PROTEIN"/>
    <property type="match status" value="1"/>
</dbReference>
<dbReference type="Pfam" id="PF17866">
    <property type="entry name" value="AAA_lid_6"/>
    <property type="match status" value="2"/>
</dbReference>
<dbReference type="InterPro" id="IPR003959">
    <property type="entry name" value="ATPase_AAA_core"/>
</dbReference>
<dbReference type="InterPro" id="IPR047187">
    <property type="entry name" value="SF1_C_Upf1"/>
</dbReference>
<dbReference type="PRINTS" id="PR00819">
    <property type="entry name" value="CBXCFQXSUPER"/>
</dbReference>
<evidence type="ECO:0000256" key="4">
    <source>
        <dbReference type="SAM" id="Coils"/>
    </source>
</evidence>
<dbReference type="CDD" id="cd18808">
    <property type="entry name" value="SF1_C_Upf1"/>
    <property type="match status" value="1"/>
</dbReference>
<sequence>MDHRSARLNKQFNDIIHGRLKVTRFNSAQVLESIYSQPEPVACVHKLIANDPGLACLQSSMFIDLTPTFMNTHSSRLILYLRAPALKDIGGSQYIEQVVKKLVDPPVFWRVFTQAFVGGQLQEDGQNAFGWLLLQLVSLAADEAQPYRELARNEDIPQKLIDSANGEVRSLGHKLKHIMKIVTNPTADAEYSPGGRHDNDHVEFRDISVMPTADEIMSKELPFMRTAAEVDATSTGERFATHLDNQFRLYREDMLHELREELQIALGQRKGRHRGLVFDGLTLVDMYGVSGQGKGRNDKWGIVLCMAPETDLWFFKRDKPKDRKKYLMDDRKLIRDGSMAALIIDGIVVAFPVIRRDEDYLSKSPPEFVLLLEGKRSTIDTLYMSFRAENIKLVQIDTAVFSYEPVLKALQQITSMPLAPELVQRETLERLHPPDSLTTIINALRRDPKQELKDLINCPNSVLLDDAQARSLLSGLTRRVAIIQGPPGTGKSFVGALIAKAFHDYTDQKILVCCYTNHALDQFLEDLLGIGIPQESIVRLGGKTTSRTEPLSLYNVKQRTNARFGRLDWTEINGHKVNSASSLDKLQTAFHSFMDLRMRNFSRVELMTYLEFCDPEFHYAFTVPATADGDMRRVGRSGRAVDGTYLINQWINGRDAGVMRDAENVHDTPEIWGMPIEQRRARVKKWQDAIVREHAEQLYDLGKVFNEYQDKLTSKFAQNETLTLLSKHIRIIGCTTTAAAKYTEQLQNALPEVLLVEEAGEILESHVLTALGEETRRLILIGDHKQLRPKVDNYALTVEKGDGYDLNRSLFERLVLGGYPHETLMKQHRMRPEISSYVRRLTYPDLVDAPSTKDRPNLRGVRDNIIFITHDHPEDEHDQIADRRDEGCKSSKQNKFEVNMVLRILRYLAQNGYGTDKIVILTPYLGQLHRLQEALRKEATTDPVLNDLDSYDLVRAGLMSSGAAKLAKRSVRLATVDNYQGEESEIVLVSLTRSNSLRDIGFMFAPERLNVLLSRARNALIMIGNVETFSTAKKGGELWARLFTMMRTDGHIYDGLPTRCERHPSKTALLKNPEDFDEYSPDGGCREPCTAMLNCNIHQCPSKCHQLYDHSKMTCEAVMEYTCPNNHRRTYRCHQPPPSTCIKCQKAAELADKKRQKEFEKQQKQDDDQREHAKRIAELDAEIEAEREAQKDRELAQQRANIIAQKQKDLADAKARSARKAVNPSPLLPTTPTGSTPLEDATTEPTAVDNASPTTASRSRTPRPLAPSSQPLARRLATPRLSTENRTPPPLPPSAAEKEWQRQKDIEGADNPSIDAIMEMTGLEKVKLQVLKIKAKIDTTRRQGTSVNEERFNIALLGNPGTGKTTVARHYAKFLASVDILPSDQFLETTGARLANDGVPGIKKQLENMLNAGGGTIFIDEAYQLTGEHNFSGSQVLDFLLAEMENNVGKIVFILAGYNKQMEKFFEHNPGLPSRVPYSLQFTDYEDPELMLMLDKRIKKKYQGRMKVEGGMYGLYVRVAVRRLGRGRGKEGFGNARALDNMFSSISERQATRLSEDRKEGRIPDDFVLTREDIIGPDPSKAVLKSKAWKKLYALTGLVEVKQSIQNLFDLIAENYKRELAEKNPVQTSLNRVFLGNPGTGKTTVAKLYGQILADLGMLSSGEVVVKNPADFVGSVLGESEKNTKGILAATVGKVLVIDEAYSLYGGGGAGGGKVVDPYKTAVIDTIVAEVQSVPGEDRCVLMCGYEPQMREMFQNVNPGLSRRFAIEDAFRFEDFTDSELLEILDLKLSQQDLDATPEAKAVAIDILSRARARPNFGNGGEVENMLNKAKNNHRSRQRKIPAAQRVLDVVFEPVDFDPDFNRAESSGTNLKQLFEDVVGCENIISKLEEYQNIARVMKQRGKEPREARELIPTNFVFKGPPGTGKTTTARKMGQVYYDMGFLSSTEVIERSASDLVGQYVGQTGPKTKQVFERALGKVLFIDEAYRLSEGHFAKEAMDELVGILTQEAFIGKLIVIIAGYDKEMNALLAVNPGLASRFPEEIYFDNMAPHHCLEILRADLTKRDIDCAALCVRDSDDYRMMAQLVSRLSALDSWGNARDMKTLAKQMVRVAYKQVASIAPGTKLVLSGQDCITCIVEMLGERLARATNLPTSSFAPQPPLPMQHLDPPKLNPPSISTAHATRMATPKPEPAENVEDVSQSSDAADRDAGVSDVVWKQLQADKQAAIEEERRKEEELRALEEAAEEARRAEEALKAREEELARRAREAAADAEIKRRLEEQRLKRLAAAAERERKARELEARRQKALEEKKKEQKAQEKLRQMGVCPVGFRWIKQAGGYRCAGGAHWVTDSQLGM</sequence>
<evidence type="ECO:0000259" key="6">
    <source>
        <dbReference type="SMART" id="SM00382"/>
    </source>
</evidence>
<dbReference type="GO" id="GO:0004386">
    <property type="term" value="F:helicase activity"/>
    <property type="evidence" value="ECO:0007669"/>
    <property type="project" value="InterPro"/>
</dbReference>
<dbReference type="Gene3D" id="3.40.50.300">
    <property type="entry name" value="P-loop containing nucleotide triphosphate hydrolases"/>
    <property type="match status" value="5"/>
</dbReference>
<dbReference type="FunFam" id="3.40.50.300:FF:001660">
    <property type="entry name" value="NF-X1 finger and helicase protein, putative"/>
    <property type="match status" value="1"/>
</dbReference>
<comment type="similarity">
    <text evidence="1">Belongs to the CbxX/CfxQ family.</text>
</comment>
<dbReference type="InterPro" id="IPR000641">
    <property type="entry name" value="CbxX/CfxQ"/>
</dbReference>
<dbReference type="Gene3D" id="1.10.8.60">
    <property type="match status" value="2"/>
</dbReference>
<dbReference type="FunFam" id="3.40.50.300:FF:000216">
    <property type="entry name" value="Type VII secretion ATPase EccA"/>
    <property type="match status" value="3"/>
</dbReference>
<dbReference type="EMBL" id="KV429033">
    <property type="protein sequence ID" value="KZT74563.1"/>
    <property type="molecule type" value="Genomic_DNA"/>
</dbReference>
<dbReference type="InterPro" id="IPR027417">
    <property type="entry name" value="P-loop_NTPase"/>
</dbReference>
<keyword evidence="8" id="KW-1185">Reference proteome</keyword>
<accession>A0A165U8U9</accession>
<dbReference type="FunFam" id="1.10.8.60:FF:000160">
    <property type="entry name" value="WGS project CABT00000000 data, contig 2.55"/>
    <property type="match status" value="1"/>
</dbReference>
<dbReference type="InterPro" id="IPR041679">
    <property type="entry name" value="DNA2/NAM7-like_C"/>
</dbReference>
<feature type="compositionally biased region" description="Low complexity" evidence="5">
    <location>
        <begin position="1224"/>
        <end position="1238"/>
    </location>
</feature>
<dbReference type="CDD" id="cd17936">
    <property type="entry name" value="EEXXEc_NFX1"/>
    <property type="match status" value="1"/>
</dbReference>
<dbReference type="OrthoDB" id="2423195at2759"/>
<dbReference type="PANTHER" id="PTHR43392:SF2">
    <property type="entry name" value="AAA-TYPE ATPASE FAMILY PROTEIN _ ANKYRIN REPEAT FAMILY PROTEIN"/>
    <property type="match status" value="1"/>
</dbReference>
<reference evidence="7 8" key="1">
    <citation type="journal article" date="2016" name="Mol. Biol. Evol.">
        <title>Comparative Genomics of Early-Diverging Mushroom-Forming Fungi Provides Insights into the Origins of Lignocellulose Decay Capabilities.</title>
        <authorList>
            <person name="Nagy L.G."/>
            <person name="Riley R."/>
            <person name="Tritt A."/>
            <person name="Adam C."/>
            <person name="Daum C."/>
            <person name="Floudas D."/>
            <person name="Sun H."/>
            <person name="Yadav J.S."/>
            <person name="Pangilinan J."/>
            <person name="Larsson K.H."/>
            <person name="Matsuura K."/>
            <person name="Barry K."/>
            <person name="Labutti K."/>
            <person name="Kuo R."/>
            <person name="Ohm R.A."/>
            <person name="Bhattacharya S.S."/>
            <person name="Shirouzu T."/>
            <person name="Yoshinaga Y."/>
            <person name="Martin F.M."/>
            <person name="Grigoriev I.V."/>
            <person name="Hibbett D.S."/>
        </authorList>
    </citation>
    <scope>NUCLEOTIDE SEQUENCE [LARGE SCALE GENOMIC DNA]</scope>
    <source>
        <strain evidence="7 8">L-15889</strain>
    </source>
</reference>
<dbReference type="Pfam" id="PF13086">
    <property type="entry name" value="AAA_11"/>
    <property type="match status" value="1"/>
</dbReference>
<proteinExistence type="inferred from homology"/>
<name>A0A165U8U9_9APHY</name>
<organism evidence="7 8">
    <name type="scientific">Daedalea quercina L-15889</name>
    <dbReference type="NCBI Taxonomy" id="1314783"/>
    <lineage>
        <taxon>Eukaryota</taxon>
        <taxon>Fungi</taxon>
        <taxon>Dikarya</taxon>
        <taxon>Basidiomycota</taxon>
        <taxon>Agaricomycotina</taxon>
        <taxon>Agaricomycetes</taxon>
        <taxon>Polyporales</taxon>
        <taxon>Fomitopsis</taxon>
    </lineage>
</organism>
<dbReference type="SMART" id="SM00382">
    <property type="entry name" value="AAA"/>
    <property type="match status" value="4"/>
</dbReference>
<dbReference type="Pfam" id="PF13087">
    <property type="entry name" value="AAA_12"/>
    <property type="match status" value="1"/>
</dbReference>
<feature type="compositionally biased region" description="Polar residues" evidence="5">
    <location>
        <begin position="1243"/>
        <end position="1259"/>
    </location>
</feature>
<feature type="region of interest" description="Disordered" evidence="5">
    <location>
        <begin position="1207"/>
        <end position="1310"/>
    </location>
</feature>
<dbReference type="InterPro" id="IPR041677">
    <property type="entry name" value="DNA2/NAM7_AAA_11"/>
</dbReference>
<feature type="domain" description="AAA+ ATPase" evidence="6">
    <location>
        <begin position="1350"/>
        <end position="1486"/>
    </location>
</feature>
<feature type="region of interest" description="Disordered" evidence="5">
    <location>
        <begin position="2294"/>
        <end position="2319"/>
    </location>
</feature>
<feature type="compositionally biased region" description="Basic and acidic residues" evidence="5">
    <location>
        <begin position="1296"/>
        <end position="1307"/>
    </location>
</feature>
<evidence type="ECO:0000256" key="1">
    <source>
        <dbReference type="ARBA" id="ARBA00010378"/>
    </source>
</evidence>
<dbReference type="FunFam" id="1.10.8.60:FF:000159">
    <property type="entry name" value="p-loop containing nucleoside triphosphate hydrolase protein"/>
    <property type="match status" value="1"/>
</dbReference>
<dbReference type="InterPro" id="IPR050773">
    <property type="entry name" value="CbxX/CfxQ_RuBisCO_ESX"/>
</dbReference>
<evidence type="ECO:0000313" key="8">
    <source>
        <dbReference type="Proteomes" id="UP000076727"/>
    </source>
</evidence>
<feature type="domain" description="AAA+ ATPase" evidence="6">
    <location>
        <begin position="1628"/>
        <end position="1777"/>
    </location>
</feature>
<dbReference type="CDD" id="cd00009">
    <property type="entry name" value="AAA"/>
    <property type="match status" value="3"/>
</dbReference>
<dbReference type="SUPFAM" id="SSF52540">
    <property type="entry name" value="P-loop containing nucleoside triphosphate hydrolases"/>
    <property type="match status" value="4"/>
</dbReference>
<protein>
    <submittedName>
        <fullName evidence="7">p-loop containing nucleoside triphosphate hydrolase protein</fullName>
    </submittedName>
</protein>
<evidence type="ECO:0000313" key="7">
    <source>
        <dbReference type="EMBL" id="KZT74563.1"/>
    </source>
</evidence>
<dbReference type="Proteomes" id="UP000076727">
    <property type="component" value="Unassembled WGS sequence"/>
</dbReference>
<keyword evidence="4" id="KW-0175">Coiled coil</keyword>
<evidence type="ECO:0000256" key="2">
    <source>
        <dbReference type="ARBA" id="ARBA00022741"/>
    </source>
</evidence>
<feature type="coiled-coil region" evidence="4">
    <location>
        <begin position="1147"/>
        <end position="1189"/>
    </location>
</feature>
<dbReference type="STRING" id="1314783.A0A165U8U9"/>
<feature type="domain" description="AAA+ ATPase" evidence="6">
    <location>
        <begin position="477"/>
        <end position="1058"/>
    </location>
</feature>
<keyword evidence="2" id="KW-0547">Nucleotide-binding</keyword>
<feature type="region of interest" description="Disordered" evidence="5">
    <location>
        <begin position="2151"/>
        <end position="2208"/>
    </location>
</feature>
<dbReference type="InterPro" id="IPR041627">
    <property type="entry name" value="AAA_lid_6"/>
</dbReference>
<keyword evidence="3" id="KW-0067">ATP-binding</keyword>
<evidence type="ECO:0000256" key="5">
    <source>
        <dbReference type="SAM" id="MobiDB-lite"/>
    </source>
</evidence>